<feature type="domain" description="Nuclease associated modular" evidence="1">
    <location>
        <begin position="147"/>
        <end position="163"/>
    </location>
</feature>
<dbReference type="Proteomes" id="UP000257595">
    <property type="component" value="Segment"/>
</dbReference>
<feature type="domain" description="HNH nuclease" evidence="2">
    <location>
        <begin position="5"/>
        <end position="56"/>
    </location>
</feature>
<dbReference type="SMART" id="SM00496">
    <property type="entry name" value="IENR2"/>
    <property type="match status" value="3"/>
</dbReference>
<keyword evidence="4" id="KW-1185">Reference proteome</keyword>
<dbReference type="GeneID" id="65109602"/>
<proteinExistence type="predicted"/>
<reference evidence="3 4" key="1">
    <citation type="submission" date="2017-04" db="EMBL/GenBank/DDBJ databases">
        <title>Complete Genome Sequence of Lytic Bacteriophage PM2 Infecting Proteus mirabilis Isolates.</title>
        <authorList>
            <person name="Kim D."/>
            <person name="Kim Y.J."/>
            <person name="Han B.K."/>
            <person name="Kim H."/>
        </authorList>
    </citation>
    <scope>NUCLEOTIDE SEQUENCE [LARGE SCALE GENOMIC DNA]</scope>
</reference>
<dbReference type="SMART" id="SM00507">
    <property type="entry name" value="HNHc"/>
    <property type="match status" value="1"/>
</dbReference>
<accession>A0A249XWT6</accession>
<dbReference type="SUPFAM" id="SSF64496">
    <property type="entry name" value="DNA-binding domain of intron-encoded endonucleases"/>
    <property type="match status" value="2"/>
</dbReference>
<dbReference type="EMBL" id="MF001355">
    <property type="protein sequence ID" value="ASZ76449.1"/>
    <property type="molecule type" value="Genomic_DNA"/>
</dbReference>
<feature type="domain" description="Nuclease associated modular" evidence="1">
    <location>
        <begin position="113"/>
        <end position="129"/>
    </location>
</feature>
<evidence type="ECO:0000313" key="4">
    <source>
        <dbReference type="Proteomes" id="UP000257595"/>
    </source>
</evidence>
<organism evidence="3 4">
    <name type="scientific">Proteus phage PM2</name>
    <dbReference type="NCBI Taxonomy" id="2025809"/>
    <lineage>
        <taxon>Viruses</taxon>
        <taxon>Duplodnaviria</taxon>
        <taxon>Heunggongvirae</taxon>
        <taxon>Uroviricota</taxon>
        <taxon>Caudoviricetes</taxon>
        <taxon>Pantevenvirales</taxon>
        <taxon>Straboviridae</taxon>
        <taxon>Bragavirus</taxon>
        <taxon>Bragavirus pm2</taxon>
    </lineage>
</organism>
<name>A0A249XWT6_9CAUD</name>
<dbReference type="KEGG" id="vg:65109602"/>
<dbReference type="CDD" id="cd00085">
    <property type="entry name" value="HNHc"/>
    <property type="match status" value="1"/>
</dbReference>
<sequence length="236" mass="27336">MNYQKIYDDLISRGLKRGLNKSKLDYYTEKHHIVPRCLGGSDRCDNLVLLKAEEHFLAHKLLTKIYPDNYKIIMALISMGMQSHTHKRHYNKSYAYARRKMSELQSGTGNPFYGKTHTEEFKSKLRLLYTGRKITWVDKILETKRKFPRKLTNEEKLEISKRNSGQGNGMFGKTHSKEARIKISNAAKERYKDPSKNPAAKICIINGKEYGSIKQASEGTGLSRHIIRKMLKEVKL</sequence>
<feature type="domain" description="Nuclease associated modular" evidence="1">
    <location>
        <begin position="171"/>
        <end position="187"/>
    </location>
</feature>
<evidence type="ECO:0000259" key="2">
    <source>
        <dbReference type="SMART" id="SM00507"/>
    </source>
</evidence>
<dbReference type="Pfam" id="PF07460">
    <property type="entry name" value="NUMOD3"/>
    <property type="match status" value="2"/>
</dbReference>
<evidence type="ECO:0000313" key="3">
    <source>
        <dbReference type="EMBL" id="ASZ76449.1"/>
    </source>
</evidence>
<evidence type="ECO:0008006" key="5">
    <source>
        <dbReference type="Google" id="ProtNLM"/>
    </source>
</evidence>
<dbReference type="InterPro" id="IPR003611">
    <property type="entry name" value="NUMOD3"/>
</dbReference>
<dbReference type="RefSeq" id="YP_010092057.1">
    <property type="nucleotide sequence ID" value="NC_055727.1"/>
</dbReference>
<dbReference type="InterPro" id="IPR003615">
    <property type="entry name" value="HNH_nuc"/>
</dbReference>
<dbReference type="GO" id="GO:0003677">
    <property type="term" value="F:DNA binding"/>
    <property type="evidence" value="ECO:0007669"/>
    <property type="project" value="InterPro"/>
</dbReference>
<evidence type="ECO:0000259" key="1">
    <source>
        <dbReference type="SMART" id="SM00496"/>
    </source>
</evidence>
<protein>
    <recommendedName>
        <fullName evidence="5">Homing endonuclease</fullName>
    </recommendedName>
</protein>